<evidence type="ECO:0000313" key="3">
    <source>
        <dbReference type="Proteomes" id="UP000765509"/>
    </source>
</evidence>
<gene>
    <name evidence="2" type="ORF">O181_131345</name>
</gene>
<sequence length="89" mass="10580">MAHPFLRDLVYQRNQPEIRKGRRKPPARSNVQQETYHQETPSQIQPSSTKKFDILMKSHSDTSSPERLVHMDHGKQNLYYDRMMGKKLE</sequence>
<dbReference type="Proteomes" id="UP000765509">
    <property type="component" value="Unassembled WGS sequence"/>
</dbReference>
<dbReference type="AlphaFoldDB" id="A0A9Q3L0Q5"/>
<organism evidence="2 3">
    <name type="scientific">Austropuccinia psidii MF-1</name>
    <dbReference type="NCBI Taxonomy" id="1389203"/>
    <lineage>
        <taxon>Eukaryota</taxon>
        <taxon>Fungi</taxon>
        <taxon>Dikarya</taxon>
        <taxon>Basidiomycota</taxon>
        <taxon>Pucciniomycotina</taxon>
        <taxon>Pucciniomycetes</taxon>
        <taxon>Pucciniales</taxon>
        <taxon>Sphaerophragmiaceae</taxon>
        <taxon>Austropuccinia</taxon>
    </lineage>
</organism>
<comment type="caution">
    <text evidence="2">The sequence shown here is derived from an EMBL/GenBank/DDBJ whole genome shotgun (WGS) entry which is preliminary data.</text>
</comment>
<proteinExistence type="predicted"/>
<evidence type="ECO:0000313" key="2">
    <source>
        <dbReference type="EMBL" id="MBW0591630.1"/>
    </source>
</evidence>
<feature type="region of interest" description="Disordered" evidence="1">
    <location>
        <begin position="1"/>
        <end position="50"/>
    </location>
</feature>
<feature type="compositionally biased region" description="Polar residues" evidence="1">
    <location>
        <begin position="29"/>
        <end position="49"/>
    </location>
</feature>
<accession>A0A9Q3L0Q5</accession>
<dbReference type="EMBL" id="AVOT02144129">
    <property type="protein sequence ID" value="MBW0591630.1"/>
    <property type="molecule type" value="Genomic_DNA"/>
</dbReference>
<reference evidence="2" key="1">
    <citation type="submission" date="2021-03" db="EMBL/GenBank/DDBJ databases">
        <title>Draft genome sequence of rust myrtle Austropuccinia psidii MF-1, a brazilian biotype.</title>
        <authorList>
            <person name="Quecine M.C."/>
            <person name="Pachon D.M.R."/>
            <person name="Bonatelli M.L."/>
            <person name="Correr F.H."/>
            <person name="Franceschini L.M."/>
            <person name="Leite T.F."/>
            <person name="Margarido G.R.A."/>
            <person name="Almeida C.A."/>
            <person name="Ferrarezi J.A."/>
            <person name="Labate C.A."/>
        </authorList>
    </citation>
    <scope>NUCLEOTIDE SEQUENCE</scope>
    <source>
        <strain evidence="2">MF-1</strain>
    </source>
</reference>
<evidence type="ECO:0000256" key="1">
    <source>
        <dbReference type="SAM" id="MobiDB-lite"/>
    </source>
</evidence>
<keyword evidence="3" id="KW-1185">Reference proteome</keyword>
<protein>
    <submittedName>
        <fullName evidence="2">Uncharacterized protein</fullName>
    </submittedName>
</protein>
<name>A0A9Q3L0Q5_9BASI</name>